<dbReference type="RefSeq" id="WP_209528336.1">
    <property type="nucleotide sequence ID" value="NZ_JAEEGA010000007.1"/>
</dbReference>
<sequence length="112" mass="13188">MKRKKVITIWWPFLGFTIVSLVGSLMYKFPNVIWNNPLTLLHLKDKTYNYQLNRFLGKRLFFLACVSIVMLVVSLISPFVVSSVSLMMGYLSYLVVISLIFEFKWRKMVISR</sequence>
<feature type="transmembrane region" description="Helical" evidence="1">
    <location>
        <begin position="87"/>
        <end position="105"/>
    </location>
</feature>
<comment type="caution">
    <text evidence="2">The sequence shown here is derived from an EMBL/GenBank/DDBJ whole genome shotgun (WGS) entry which is preliminary data.</text>
</comment>
<keyword evidence="1" id="KW-0812">Transmembrane</keyword>
<keyword evidence="3" id="KW-1185">Reference proteome</keyword>
<accession>A0A940SUZ4</accession>
<keyword evidence="1" id="KW-0472">Membrane</keyword>
<dbReference type="EMBL" id="JAEEGA010000007">
    <property type="protein sequence ID" value="MBP1041805.1"/>
    <property type="molecule type" value="Genomic_DNA"/>
</dbReference>
<proteinExistence type="predicted"/>
<reference evidence="2" key="1">
    <citation type="submission" date="2020-12" db="EMBL/GenBank/DDBJ databases">
        <title>Vagococcus allomyrinae sp. nov. and Enterococcus lavae sp. nov., isolated from the larvae of Allomyrina dichotoma.</title>
        <authorList>
            <person name="Lee S.D."/>
        </authorList>
    </citation>
    <scope>NUCLEOTIDE SEQUENCE</scope>
    <source>
        <strain evidence="2">BWB3-3</strain>
    </source>
</reference>
<evidence type="ECO:0000256" key="1">
    <source>
        <dbReference type="SAM" id="Phobius"/>
    </source>
</evidence>
<organism evidence="2 3">
    <name type="scientific">Vagococcus allomyrinae</name>
    <dbReference type="NCBI Taxonomy" id="2794353"/>
    <lineage>
        <taxon>Bacteria</taxon>
        <taxon>Bacillati</taxon>
        <taxon>Bacillota</taxon>
        <taxon>Bacilli</taxon>
        <taxon>Lactobacillales</taxon>
        <taxon>Enterococcaceae</taxon>
        <taxon>Vagococcus</taxon>
    </lineage>
</organism>
<keyword evidence="1" id="KW-1133">Transmembrane helix</keyword>
<evidence type="ECO:0000313" key="2">
    <source>
        <dbReference type="EMBL" id="MBP1041805.1"/>
    </source>
</evidence>
<feature type="transmembrane region" description="Helical" evidence="1">
    <location>
        <begin position="60"/>
        <end position="81"/>
    </location>
</feature>
<dbReference type="AlphaFoldDB" id="A0A940SUZ4"/>
<protein>
    <submittedName>
        <fullName evidence="2">Uncharacterized protein</fullName>
    </submittedName>
</protein>
<name>A0A940SUZ4_9ENTE</name>
<gene>
    <name evidence="2" type="ORF">I6N95_12370</name>
</gene>
<evidence type="ECO:0000313" key="3">
    <source>
        <dbReference type="Proteomes" id="UP000674938"/>
    </source>
</evidence>
<feature type="transmembrane region" description="Helical" evidence="1">
    <location>
        <begin position="6"/>
        <end position="27"/>
    </location>
</feature>
<dbReference type="Proteomes" id="UP000674938">
    <property type="component" value="Unassembled WGS sequence"/>
</dbReference>